<dbReference type="AlphaFoldDB" id="A0A918XDS1"/>
<sequence>MARIAQKNWNPVAGWVGVGATGLLISASGPVAAAPDGHEGPDGGGSPPVGVSIDGVDGPVGPGEEVTFDLTVDNSGDRPVDQALLAQHVPDGMELVSAGDEGVIEQNIANWVVELPPGESAEYTVTARLDGGTRPGRQLGSTACLLLERETEPAACATENLAVVEEGRGADLAGAAGGEHLLRVAGAGLVALFVWMLWRRRGVLLGR</sequence>
<feature type="region of interest" description="Disordered" evidence="1">
    <location>
        <begin position="32"/>
        <end position="52"/>
    </location>
</feature>
<dbReference type="InterPro" id="IPR013783">
    <property type="entry name" value="Ig-like_fold"/>
</dbReference>
<feature type="transmembrane region" description="Helical" evidence="2">
    <location>
        <begin position="180"/>
        <end position="198"/>
    </location>
</feature>
<reference evidence="5 6" key="1">
    <citation type="journal article" date="2014" name="Int. J. Syst. Evol. Microbiol.">
        <title>Complete genome sequence of Corynebacterium casei LMG S-19264T (=DSM 44701T), isolated from a smear-ripened cheese.</title>
        <authorList>
            <consortium name="US DOE Joint Genome Institute (JGI-PGF)"/>
            <person name="Walter F."/>
            <person name="Albersmeier A."/>
            <person name="Kalinowski J."/>
            <person name="Ruckert C."/>
        </authorList>
    </citation>
    <scope>NUCLEOTIDE SEQUENCE [LARGE SCALE GENOMIC DNA]</scope>
    <source>
        <strain evidence="5 6">KCTC 19473</strain>
    </source>
</reference>
<evidence type="ECO:0000313" key="6">
    <source>
        <dbReference type="Proteomes" id="UP000654947"/>
    </source>
</evidence>
<keyword evidence="2" id="KW-0812">Transmembrane</keyword>
<feature type="domain" description="DUF11" evidence="4">
    <location>
        <begin position="60"/>
        <end position="133"/>
    </location>
</feature>
<feature type="chain" id="PRO_5036966469" description="DUF11 domain-containing protein" evidence="3">
    <location>
        <begin position="34"/>
        <end position="207"/>
    </location>
</feature>
<dbReference type="InterPro" id="IPR001434">
    <property type="entry name" value="OmcB-like_DUF11"/>
</dbReference>
<evidence type="ECO:0000313" key="5">
    <source>
        <dbReference type="EMBL" id="GHD27334.1"/>
    </source>
</evidence>
<gene>
    <name evidence="5" type="ORF">GCM10007147_26360</name>
</gene>
<feature type="signal peptide" evidence="3">
    <location>
        <begin position="1"/>
        <end position="33"/>
    </location>
</feature>
<dbReference type="EMBL" id="BMXL01000012">
    <property type="protein sequence ID" value="GHD27334.1"/>
    <property type="molecule type" value="Genomic_DNA"/>
</dbReference>
<dbReference type="GO" id="GO:0005975">
    <property type="term" value="P:carbohydrate metabolic process"/>
    <property type="evidence" value="ECO:0007669"/>
    <property type="project" value="UniProtKB-ARBA"/>
</dbReference>
<comment type="caution">
    <text evidence="5">The sequence shown here is derived from an EMBL/GenBank/DDBJ whole genome shotgun (WGS) entry which is preliminary data.</text>
</comment>
<proteinExistence type="predicted"/>
<name>A0A918XDS1_9ACTN</name>
<evidence type="ECO:0000256" key="1">
    <source>
        <dbReference type="SAM" id="MobiDB-lite"/>
    </source>
</evidence>
<keyword evidence="3" id="KW-0732">Signal</keyword>
<organism evidence="5 6">
    <name type="scientific">Nocardiopsis kunsanensis</name>
    <dbReference type="NCBI Taxonomy" id="141693"/>
    <lineage>
        <taxon>Bacteria</taxon>
        <taxon>Bacillati</taxon>
        <taxon>Actinomycetota</taxon>
        <taxon>Actinomycetes</taxon>
        <taxon>Streptosporangiales</taxon>
        <taxon>Nocardiopsidaceae</taxon>
        <taxon>Nocardiopsis</taxon>
    </lineage>
</organism>
<accession>A0A918XDS1</accession>
<dbReference type="Pfam" id="PF01345">
    <property type="entry name" value="DUF11"/>
    <property type="match status" value="1"/>
</dbReference>
<dbReference type="Proteomes" id="UP000654947">
    <property type="component" value="Unassembled WGS sequence"/>
</dbReference>
<keyword evidence="2" id="KW-1133">Transmembrane helix</keyword>
<evidence type="ECO:0000259" key="4">
    <source>
        <dbReference type="Pfam" id="PF01345"/>
    </source>
</evidence>
<dbReference type="RefSeq" id="WP_017578317.1">
    <property type="nucleotide sequence ID" value="NZ_BMXL01000012.1"/>
</dbReference>
<protein>
    <recommendedName>
        <fullName evidence="4">DUF11 domain-containing protein</fullName>
    </recommendedName>
</protein>
<evidence type="ECO:0000256" key="2">
    <source>
        <dbReference type="SAM" id="Phobius"/>
    </source>
</evidence>
<dbReference type="Gene3D" id="2.60.40.10">
    <property type="entry name" value="Immunoglobulins"/>
    <property type="match status" value="1"/>
</dbReference>
<keyword evidence="2" id="KW-0472">Membrane</keyword>
<evidence type="ECO:0000256" key="3">
    <source>
        <dbReference type="SAM" id="SignalP"/>
    </source>
</evidence>
<keyword evidence="6" id="KW-1185">Reference proteome</keyword>